<feature type="transmembrane region" description="Helical" evidence="5">
    <location>
        <begin position="368"/>
        <end position="390"/>
    </location>
</feature>
<proteinExistence type="predicted"/>
<evidence type="ECO:0000313" key="8">
    <source>
        <dbReference type="Proteomes" id="UP000661607"/>
    </source>
</evidence>
<evidence type="ECO:0000259" key="6">
    <source>
        <dbReference type="PROSITE" id="PS50850"/>
    </source>
</evidence>
<accession>A0ABR9KT95</accession>
<feature type="domain" description="Major facilitator superfamily (MFS) profile" evidence="6">
    <location>
        <begin position="1"/>
        <end position="421"/>
    </location>
</feature>
<comment type="caution">
    <text evidence="7">The sequence shown here is derived from an EMBL/GenBank/DDBJ whole genome shotgun (WGS) entry which is preliminary data.</text>
</comment>
<protein>
    <submittedName>
        <fullName evidence="7">MFS family permease</fullName>
    </submittedName>
</protein>
<dbReference type="InterPro" id="IPR011701">
    <property type="entry name" value="MFS"/>
</dbReference>
<evidence type="ECO:0000256" key="4">
    <source>
        <dbReference type="ARBA" id="ARBA00023136"/>
    </source>
</evidence>
<keyword evidence="3 5" id="KW-1133">Transmembrane helix</keyword>
<dbReference type="PROSITE" id="PS50850">
    <property type="entry name" value="MFS"/>
    <property type="match status" value="1"/>
</dbReference>
<reference evidence="7 8" key="1">
    <citation type="submission" date="2020-10" db="EMBL/GenBank/DDBJ databases">
        <title>Sequencing the genomes of 1000 actinobacteria strains.</title>
        <authorList>
            <person name="Klenk H.-P."/>
        </authorList>
    </citation>
    <scope>NUCLEOTIDE SEQUENCE [LARGE SCALE GENOMIC DNA]</scope>
    <source>
        <strain evidence="7 8">DSM 43748</strain>
    </source>
</reference>
<evidence type="ECO:0000313" key="7">
    <source>
        <dbReference type="EMBL" id="MBE1565250.1"/>
    </source>
</evidence>
<keyword evidence="4 5" id="KW-0472">Membrane</keyword>
<feature type="transmembrane region" description="Helical" evidence="5">
    <location>
        <begin position="235"/>
        <end position="259"/>
    </location>
</feature>
<feature type="transmembrane region" description="Helical" evidence="5">
    <location>
        <begin position="279"/>
        <end position="299"/>
    </location>
</feature>
<feature type="transmembrane region" description="Helical" evidence="5">
    <location>
        <begin position="185"/>
        <end position="204"/>
    </location>
</feature>
<name>A0ABR9KT95_9ACTN</name>
<feature type="transmembrane region" description="Helical" evidence="5">
    <location>
        <begin position="54"/>
        <end position="75"/>
    </location>
</feature>
<dbReference type="InterPro" id="IPR036259">
    <property type="entry name" value="MFS_trans_sf"/>
</dbReference>
<gene>
    <name evidence="7" type="ORF">H4W81_008029</name>
</gene>
<dbReference type="RefSeq" id="WP_192779494.1">
    <property type="nucleotide sequence ID" value="NZ_BAAASY010000005.1"/>
</dbReference>
<feature type="transmembrane region" description="Helical" evidence="5">
    <location>
        <begin position="112"/>
        <end position="134"/>
    </location>
</feature>
<keyword evidence="2 5" id="KW-0812">Transmembrane</keyword>
<evidence type="ECO:0000256" key="3">
    <source>
        <dbReference type="ARBA" id="ARBA00022989"/>
    </source>
</evidence>
<comment type="subcellular location">
    <subcellularLocation>
        <location evidence="1">Cell membrane</location>
        <topology evidence="1">Multi-pass membrane protein</topology>
    </subcellularLocation>
</comment>
<evidence type="ECO:0000256" key="2">
    <source>
        <dbReference type="ARBA" id="ARBA00022692"/>
    </source>
</evidence>
<dbReference type="PANTHER" id="PTHR23524">
    <property type="entry name" value="TRANSPORTER, PUTATIVE (AFU_ORTHOLOGUE AFUA_8G04850)-RELATED"/>
    <property type="match status" value="1"/>
</dbReference>
<feature type="transmembrane region" description="Helical" evidence="5">
    <location>
        <begin position="306"/>
        <end position="326"/>
    </location>
</feature>
<feature type="transmembrane region" description="Helical" evidence="5">
    <location>
        <begin position="332"/>
        <end position="356"/>
    </location>
</feature>
<evidence type="ECO:0000256" key="5">
    <source>
        <dbReference type="SAM" id="Phobius"/>
    </source>
</evidence>
<keyword evidence="8" id="KW-1185">Reference proteome</keyword>
<feature type="transmembrane region" description="Helical" evidence="5">
    <location>
        <begin position="146"/>
        <end position="165"/>
    </location>
</feature>
<dbReference type="Gene3D" id="1.20.1250.20">
    <property type="entry name" value="MFS general substrate transporter like domains"/>
    <property type="match status" value="2"/>
</dbReference>
<organism evidence="7 8">
    <name type="scientific">Nonomuraea africana</name>
    <dbReference type="NCBI Taxonomy" id="46171"/>
    <lineage>
        <taxon>Bacteria</taxon>
        <taxon>Bacillati</taxon>
        <taxon>Actinomycetota</taxon>
        <taxon>Actinomycetes</taxon>
        <taxon>Streptosporangiales</taxon>
        <taxon>Streptosporangiaceae</taxon>
        <taxon>Nonomuraea</taxon>
    </lineage>
</organism>
<feature type="transmembrane region" description="Helical" evidence="5">
    <location>
        <begin position="396"/>
        <end position="416"/>
    </location>
</feature>
<dbReference type="PANTHER" id="PTHR23524:SF1">
    <property type="entry name" value="MRH DOMAIN-CONTAINING PROTEIN-RELATED"/>
    <property type="match status" value="1"/>
</dbReference>
<dbReference type="Pfam" id="PF07690">
    <property type="entry name" value="MFS_1"/>
    <property type="match status" value="1"/>
</dbReference>
<dbReference type="InterPro" id="IPR020846">
    <property type="entry name" value="MFS_dom"/>
</dbReference>
<sequence>MRVLGVGIAPGFSKTNMWACWTLGLMATMVISFLPTATPYLLGGVLGVPAGAQGRMVGLLGFAAELTMIASLAWYGALADRYGRRPLVVAGFVLCALGAALFPFAGDTTVLVALRVVFALGAAALGGMFATIAMDYAREDSRGRSYGVLGVFCGLGGLVAVLALARLPRTFEAQGMSPAAASRVSFLAVAAGLLVAAVVMRFALSPARVSVSAMHVPLPRLVREGVTLFRDPGAALAYVAAFVARADLAVIAGFMSLWIVDHATRQGMGAAEALARAGMIVGIAHTMALVSSPVLGWLGDRVRRQNLVIGAQLVAALSYLSTLLISDPLGPGMIVVAMLVGVGEIAGINTAGPLLAQQAPARMRGSAFGVQALMGALGIMCVSALGGLLYDHWRPAAPFVVSGGLGLCVVAFGLVIRRRVVPNPEATTATDQDPRSARTPAG</sequence>
<dbReference type="SUPFAM" id="SSF103473">
    <property type="entry name" value="MFS general substrate transporter"/>
    <property type="match status" value="1"/>
</dbReference>
<dbReference type="Proteomes" id="UP000661607">
    <property type="component" value="Unassembled WGS sequence"/>
</dbReference>
<feature type="transmembrane region" description="Helical" evidence="5">
    <location>
        <begin position="87"/>
        <end position="106"/>
    </location>
</feature>
<evidence type="ECO:0000256" key="1">
    <source>
        <dbReference type="ARBA" id="ARBA00004651"/>
    </source>
</evidence>
<feature type="transmembrane region" description="Helical" evidence="5">
    <location>
        <begin position="21"/>
        <end position="42"/>
    </location>
</feature>
<dbReference type="EMBL" id="JADBEF010000001">
    <property type="protein sequence ID" value="MBE1565250.1"/>
    <property type="molecule type" value="Genomic_DNA"/>
</dbReference>